<protein>
    <submittedName>
        <fullName evidence="1">Oxidoreductase with NAD(P)-binding Rossmann-fold domain protein</fullName>
    </submittedName>
</protein>
<dbReference type="SUPFAM" id="SSF51735">
    <property type="entry name" value="NAD(P)-binding Rossmann-fold domains"/>
    <property type="match status" value="1"/>
</dbReference>
<organism evidence="1 2">
    <name type="scientific">Legionella maceachernii</name>
    <dbReference type="NCBI Taxonomy" id="466"/>
    <lineage>
        <taxon>Bacteria</taxon>
        <taxon>Pseudomonadati</taxon>
        <taxon>Pseudomonadota</taxon>
        <taxon>Gammaproteobacteria</taxon>
        <taxon>Legionellales</taxon>
        <taxon>Legionellaceae</taxon>
        <taxon>Legionella</taxon>
    </lineage>
</organism>
<name>A0A0W0W0C2_9GAMM</name>
<dbReference type="InterPro" id="IPR052184">
    <property type="entry name" value="SDR_enzymes"/>
</dbReference>
<reference evidence="1 2" key="1">
    <citation type="submission" date="2015-11" db="EMBL/GenBank/DDBJ databases">
        <title>Genomic analysis of 38 Legionella species identifies large and diverse effector repertoires.</title>
        <authorList>
            <person name="Burstein D."/>
            <person name="Amaro F."/>
            <person name="Zusman T."/>
            <person name="Lifshitz Z."/>
            <person name="Cohen O."/>
            <person name="Gilbert J.A."/>
            <person name="Pupko T."/>
            <person name="Shuman H.A."/>
            <person name="Segal G."/>
        </authorList>
    </citation>
    <scope>NUCLEOTIDE SEQUENCE [LARGE SCALE GENOMIC DNA]</scope>
    <source>
        <strain evidence="1 2">PX-1-G2-E2</strain>
    </source>
</reference>
<dbReference type="AlphaFoldDB" id="A0A0W0W0C2"/>
<proteinExistence type="predicted"/>
<dbReference type="InterPro" id="IPR036291">
    <property type="entry name" value="NAD(P)-bd_dom_sf"/>
</dbReference>
<dbReference type="Proteomes" id="UP000054908">
    <property type="component" value="Unassembled WGS sequence"/>
</dbReference>
<dbReference type="PANTHER" id="PTHR45458">
    <property type="entry name" value="SHORT-CHAIN DEHYDROGENASE/REDUCTASE SDR"/>
    <property type="match status" value="1"/>
</dbReference>
<dbReference type="PRINTS" id="PR00081">
    <property type="entry name" value="GDHRDH"/>
</dbReference>
<keyword evidence="2" id="KW-1185">Reference proteome</keyword>
<dbReference type="EMBL" id="LNYL01000044">
    <property type="protein sequence ID" value="KTD25666.1"/>
    <property type="molecule type" value="Genomic_DNA"/>
</dbReference>
<comment type="caution">
    <text evidence="1">The sequence shown here is derived from an EMBL/GenBank/DDBJ whole genome shotgun (WGS) entry which is preliminary data.</text>
</comment>
<gene>
    <name evidence="1" type="primary">ybbO_2</name>
    <name evidence="1" type="ORF">Lmac_2030</name>
</gene>
<accession>A0A0W0W0C2</accession>
<dbReference type="OrthoDB" id="9810734at2"/>
<dbReference type="InterPro" id="IPR002347">
    <property type="entry name" value="SDR_fam"/>
</dbReference>
<dbReference type="STRING" id="466.Lmac_2030"/>
<dbReference type="GO" id="GO:0016616">
    <property type="term" value="F:oxidoreductase activity, acting on the CH-OH group of donors, NAD or NADP as acceptor"/>
    <property type="evidence" value="ECO:0007669"/>
    <property type="project" value="TreeGrafter"/>
</dbReference>
<dbReference type="Pfam" id="PF00106">
    <property type="entry name" value="adh_short"/>
    <property type="match status" value="1"/>
</dbReference>
<dbReference type="Gene3D" id="3.40.50.720">
    <property type="entry name" value="NAD(P)-binding Rossmann-like Domain"/>
    <property type="match status" value="1"/>
</dbReference>
<dbReference type="CDD" id="cd05325">
    <property type="entry name" value="carb_red_sniffer_like_SDR_c"/>
    <property type="match status" value="1"/>
</dbReference>
<sequence>MRSSDHKSKPIEDQDKQLAVLNFEKIGLKDFSVKTILITGSNRGLGLEFAKQLAVQGDNVIATCRQPHRAEVLQELAKKNENFSIITLDVSDDQSIARLMTMLGDTPIDWLINNAGIIGEQGVTVGNIARDNFLNVMNVNCLSALKISEALLPNLQIGTDKLIICMSSRLGTISENQRGRAYAYRASKAALNCVMHSFAVDVADLGVKVLLLHPGWVKTDLGGPQAEIDAPTSVASMLNVIETQKANAHADVLHTYEGKTVDW</sequence>
<evidence type="ECO:0000313" key="2">
    <source>
        <dbReference type="Proteomes" id="UP000054908"/>
    </source>
</evidence>
<dbReference type="PANTHER" id="PTHR45458:SF1">
    <property type="entry name" value="SHORT CHAIN DEHYDROGENASE"/>
    <property type="match status" value="1"/>
</dbReference>
<dbReference type="PATRIC" id="fig|466.6.peg.2151"/>
<evidence type="ECO:0000313" key="1">
    <source>
        <dbReference type="EMBL" id="KTD25666.1"/>
    </source>
</evidence>